<dbReference type="PANTHER" id="PTHR22891">
    <property type="entry name" value="EUKARYOTIC TRANSLATION INITIATION FACTOR 2C"/>
    <property type="match status" value="1"/>
</dbReference>
<dbReference type="SUPFAM" id="SSF101690">
    <property type="entry name" value="PAZ domain"/>
    <property type="match status" value="1"/>
</dbReference>
<organism evidence="1 2">
    <name type="scientific">Panagrolaimus superbus</name>
    <dbReference type="NCBI Taxonomy" id="310955"/>
    <lineage>
        <taxon>Eukaryota</taxon>
        <taxon>Metazoa</taxon>
        <taxon>Ecdysozoa</taxon>
        <taxon>Nematoda</taxon>
        <taxon>Chromadorea</taxon>
        <taxon>Rhabditida</taxon>
        <taxon>Tylenchina</taxon>
        <taxon>Panagrolaimomorpha</taxon>
        <taxon>Panagrolaimoidea</taxon>
        <taxon>Panagrolaimidae</taxon>
        <taxon>Panagrolaimus</taxon>
    </lineage>
</organism>
<accession>A0A914Y8W2</accession>
<evidence type="ECO:0000313" key="1">
    <source>
        <dbReference type="Proteomes" id="UP000887577"/>
    </source>
</evidence>
<dbReference type="Gene3D" id="2.170.260.10">
    <property type="entry name" value="paz domain"/>
    <property type="match status" value="1"/>
</dbReference>
<keyword evidence="1" id="KW-1185">Reference proteome</keyword>
<protein>
    <submittedName>
        <fullName evidence="2">Uncharacterized protein</fullName>
    </submittedName>
</protein>
<dbReference type="Proteomes" id="UP000887577">
    <property type="component" value="Unplaced"/>
</dbReference>
<dbReference type="InterPro" id="IPR036085">
    <property type="entry name" value="PAZ_dom_sf"/>
</dbReference>
<dbReference type="SUPFAM" id="SSF53098">
    <property type="entry name" value="Ribonuclease H-like"/>
    <property type="match status" value="1"/>
</dbReference>
<dbReference type="Gene3D" id="3.40.50.2300">
    <property type="match status" value="1"/>
</dbReference>
<proteinExistence type="predicted"/>
<evidence type="ECO:0000313" key="2">
    <source>
        <dbReference type="WBParaSite" id="PSU_v2.g16627.t1"/>
    </source>
</evidence>
<sequence length="458" mass="52909">MIMIKPKIIINKTGFPIFAKFQKLQIGVVPNIVCIEDSPALVLDTIHDIFYPPINLHKLCCYYFGIRKNDDLYPDENYQLNSFLNGLICFSKFGENFNFPCILNGHEHSHADTVRIEHNNVEMSLKKFYRTVYNYDIKRLYWPLAVTNFNGKKHYYPLECLTVAPGQKGKLSNIDPLKIPLLHQFLKASNDTKLEEIESAPAIFQTSKNEICKRLQISFENSPLSVKAKLFSPPEIVYENASITPNSNGQWKIQTYDLKYIDGCTCENWRAVLLQSTNYSLTSINFEKFILCYCIYANCHGLMMKMEVPIGRFYKRRSDNPKFPVISIEATKEQIDKIFEEANQQFRKFLLFGYDATEVKLCSYIKWLGKKFNIITQFILIPHILEAIYNETPIIGEIIAKTNIKLGGLNYNIEIPNYDKNALFIGIHVEMPSDNLSSDNEISKFATIGFVLFSYGYH</sequence>
<name>A0A914Y8W2_9BILA</name>
<dbReference type="AlphaFoldDB" id="A0A914Y8W2"/>
<dbReference type="WBParaSite" id="PSU_v2.g16627.t1">
    <property type="protein sequence ID" value="PSU_v2.g16627.t1"/>
    <property type="gene ID" value="PSU_v2.g16627"/>
</dbReference>
<dbReference type="InterPro" id="IPR012337">
    <property type="entry name" value="RNaseH-like_sf"/>
</dbReference>
<reference evidence="2" key="1">
    <citation type="submission" date="2022-11" db="UniProtKB">
        <authorList>
            <consortium name="WormBaseParasite"/>
        </authorList>
    </citation>
    <scope>IDENTIFICATION</scope>
</reference>